<evidence type="ECO:0000313" key="9">
    <source>
        <dbReference type="Proteomes" id="UP000440224"/>
    </source>
</evidence>
<dbReference type="Gene3D" id="3.30.200.20">
    <property type="entry name" value="Phosphorylase Kinase, domain 1"/>
    <property type="match status" value="1"/>
</dbReference>
<sequence>MEQKPFNALNDAASMPPALSCLNRGARTGYDGPHVNASPKTELFPGSIFHGHYQIVRTINAGAMGVVYEVLDQKTRRRRALKVMLPSIIQNEEMRERFKLEATITAEIVSDHLVETFDAGVDPETGAPFLTMELLQGDDLANLLHERGRYAAAELVTLLWQIARALDKTHAAGIVHRDLKPENLFVTYRDDGSPRVKVLDFGIAKMVAQAEAADRHTRNLGTPPYMSPEQITGDGTIGPRSDLYALGHIAYALLVGQPYWMEESKTSETVYAFLMTMMQGAKELPTRRAKRYGLSLPEPFDAWFGQATAVDPAARFERASDQIAALAAALGVDLPDGKPAAPVPAKPPSNANKKLGLLVAVAIAALLLGVALVIVFARRPADEPASSTHIAPAASTHAAPPEPPPPPPAPPTTTPETAASALPSALPSGSSRAKPPSGKAPSKPATKPSLYDQLKTL</sequence>
<keyword evidence="2" id="KW-0547">Nucleotide-binding</keyword>
<dbReference type="GO" id="GO:0004674">
    <property type="term" value="F:protein serine/threonine kinase activity"/>
    <property type="evidence" value="ECO:0007669"/>
    <property type="project" value="TreeGrafter"/>
</dbReference>
<dbReference type="EMBL" id="WJIE01000011">
    <property type="protein sequence ID" value="MRG96463.1"/>
    <property type="molecule type" value="Genomic_DNA"/>
</dbReference>
<dbReference type="OrthoDB" id="9801841at2"/>
<dbReference type="GO" id="GO:0005524">
    <property type="term" value="F:ATP binding"/>
    <property type="evidence" value="ECO:0007669"/>
    <property type="project" value="UniProtKB-KW"/>
</dbReference>
<feature type="transmembrane region" description="Helical" evidence="6">
    <location>
        <begin position="355"/>
        <end position="377"/>
    </location>
</feature>
<dbReference type="InterPro" id="IPR011009">
    <property type="entry name" value="Kinase-like_dom_sf"/>
</dbReference>
<dbReference type="SUPFAM" id="SSF56112">
    <property type="entry name" value="Protein kinase-like (PK-like)"/>
    <property type="match status" value="1"/>
</dbReference>
<dbReference type="PANTHER" id="PTHR43289">
    <property type="entry name" value="MITOGEN-ACTIVATED PROTEIN KINASE KINASE KINASE 20-RELATED"/>
    <property type="match status" value="1"/>
</dbReference>
<keyword evidence="3 8" id="KW-0418">Kinase</keyword>
<feature type="compositionally biased region" description="Pro residues" evidence="5">
    <location>
        <begin position="400"/>
        <end position="413"/>
    </location>
</feature>
<keyword evidence="6" id="KW-1133">Transmembrane helix</keyword>
<dbReference type="InterPro" id="IPR008271">
    <property type="entry name" value="Ser/Thr_kinase_AS"/>
</dbReference>
<comment type="caution">
    <text evidence="8">The sequence shown here is derived from an EMBL/GenBank/DDBJ whole genome shotgun (WGS) entry which is preliminary data.</text>
</comment>
<protein>
    <submittedName>
        <fullName evidence="8">Protein kinase</fullName>
    </submittedName>
</protein>
<proteinExistence type="predicted"/>
<dbReference type="Pfam" id="PF00069">
    <property type="entry name" value="Pkinase"/>
    <property type="match status" value="1"/>
</dbReference>
<evidence type="ECO:0000256" key="4">
    <source>
        <dbReference type="ARBA" id="ARBA00022840"/>
    </source>
</evidence>
<name>A0A6N7PWU0_9BACT</name>
<evidence type="ECO:0000256" key="3">
    <source>
        <dbReference type="ARBA" id="ARBA00022777"/>
    </source>
</evidence>
<feature type="domain" description="Protein kinase" evidence="7">
    <location>
        <begin position="53"/>
        <end position="326"/>
    </location>
</feature>
<keyword evidence="6" id="KW-0472">Membrane</keyword>
<keyword evidence="6" id="KW-0812">Transmembrane</keyword>
<dbReference type="AlphaFoldDB" id="A0A6N7PWU0"/>
<feature type="region of interest" description="Disordered" evidence="5">
    <location>
        <begin position="385"/>
        <end position="457"/>
    </location>
</feature>
<dbReference type="Gene3D" id="1.10.510.10">
    <property type="entry name" value="Transferase(Phosphotransferase) domain 1"/>
    <property type="match status" value="1"/>
</dbReference>
<keyword evidence="1" id="KW-0808">Transferase</keyword>
<organism evidence="8 9">
    <name type="scientific">Polyangium spumosum</name>
    <dbReference type="NCBI Taxonomy" id="889282"/>
    <lineage>
        <taxon>Bacteria</taxon>
        <taxon>Pseudomonadati</taxon>
        <taxon>Myxococcota</taxon>
        <taxon>Polyangia</taxon>
        <taxon>Polyangiales</taxon>
        <taxon>Polyangiaceae</taxon>
        <taxon>Polyangium</taxon>
    </lineage>
</organism>
<dbReference type="PANTHER" id="PTHR43289:SF6">
    <property type="entry name" value="SERINE_THREONINE-PROTEIN KINASE NEKL-3"/>
    <property type="match status" value="1"/>
</dbReference>
<dbReference type="CDD" id="cd14014">
    <property type="entry name" value="STKc_PknB_like"/>
    <property type="match status" value="1"/>
</dbReference>
<dbReference type="InterPro" id="IPR000719">
    <property type="entry name" value="Prot_kinase_dom"/>
</dbReference>
<evidence type="ECO:0000259" key="7">
    <source>
        <dbReference type="PROSITE" id="PS50011"/>
    </source>
</evidence>
<evidence type="ECO:0000256" key="2">
    <source>
        <dbReference type="ARBA" id="ARBA00022741"/>
    </source>
</evidence>
<evidence type="ECO:0000256" key="1">
    <source>
        <dbReference type="ARBA" id="ARBA00022679"/>
    </source>
</evidence>
<accession>A0A6N7PWU0</accession>
<feature type="compositionally biased region" description="Low complexity" evidence="5">
    <location>
        <begin position="414"/>
        <end position="449"/>
    </location>
</feature>
<feature type="compositionally biased region" description="Low complexity" evidence="5">
    <location>
        <begin position="385"/>
        <end position="399"/>
    </location>
</feature>
<dbReference type="PROSITE" id="PS00108">
    <property type="entry name" value="PROTEIN_KINASE_ST"/>
    <property type="match status" value="1"/>
</dbReference>
<reference evidence="8 9" key="1">
    <citation type="submission" date="2019-10" db="EMBL/GenBank/DDBJ databases">
        <title>A soil myxobacterium in the family Polyangiaceae.</title>
        <authorList>
            <person name="Li Y."/>
            <person name="Wang J."/>
        </authorList>
    </citation>
    <scope>NUCLEOTIDE SEQUENCE [LARGE SCALE GENOMIC DNA]</scope>
    <source>
        <strain evidence="8 9">DSM 14734</strain>
    </source>
</reference>
<gene>
    <name evidence="8" type="ORF">GF068_31740</name>
</gene>
<dbReference type="Proteomes" id="UP000440224">
    <property type="component" value="Unassembled WGS sequence"/>
</dbReference>
<dbReference type="SMART" id="SM00220">
    <property type="entry name" value="S_TKc"/>
    <property type="match status" value="1"/>
</dbReference>
<keyword evidence="4" id="KW-0067">ATP-binding</keyword>
<evidence type="ECO:0000256" key="6">
    <source>
        <dbReference type="SAM" id="Phobius"/>
    </source>
</evidence>
<dbReference type="PROSITE" id="PS50011">
    <property type="entry name" value="PROTEIN_KINASE_DOM"/>
    <property type="match status" value="1"/>
</dbReference>
<evidence type="ECO:0000256" key="5">
    <source>
        <dbReference type="SAM" id="MobiDB-lite"/>
    </source>
</evidence>
<evidence type="ECO:0000313" key="8">
    <source>
        <dbReference type="EMBL" id="MRG96463.1"/>
    </source>
</evidence>
<keyword evidence="9" id="KW-1185">Reference proteome</keyword>